<keyword evidence="3 7" id="KW-0418">Kinase</keyword>
<accession>A0A448J0Z6</accession>
<dbReference type="EC" id="2.7.-.-" evidence="7"/>
<keyword evidence="4" id="KW-0067">ATP-binding</keyword>
<dbReference type="Gene3D" id="3.40.50.10440">
    <property type="entry name" value="Dihydroxyacetone kinase, domain 1"/>
    <property type="match status" value="1"/>
</dbReference>
<dbReference type="KEGG" id="mauu:NCTC10437_05243"/>
<dbReference type="SUPFAM" id="SSF82549">
    <property type="entry name" value="DAK1/DegV-like"/>
    <property type="match status" value="1"/>
</dbReference>
<dbReference type="InterPro" id="IPR004007">
    <property type="entry name" value="DhaL_dom"/>
</dbReference>
<gene>
    <name evidence="7" type="primary">dhaK_2</name>
    <name evidence="7" type="ORF">NCTC10437_05243</name>
</gene>
<dbReference type="Gene3D" id="3.30.1180.20">
    <property type="entry name" value="Dihydroxyacetone kinase, domain 2"/>
    <property type="match status" value="1"/>
</dbReference>
<dbReference type="Pfam" id="PF02733">
    <property type="entry name" value="Dak1"/>
    <property type="match status" value="1"/>
</dbReference>
<feature type="domain" description="DhaK" evidence="6">
    <location>
        <begin position="8"/>
        <end position="327"/>
    </location>
</feature>
<dbReference type="GO" id="GO:0019563">
    <property type="term" value="P:glycerol catabolic process"/>
    <property type="evidence" value="ECO:0007669"/>
    <property type="project" value="TreeGrafter"/>
</dbReference>
<dbReference type="Gene3D" id="1.25.40.340">
    <property type="match status" value="1"/>
</dbReference>
<reference evidence="7 8" key="1">
    <citation type="submission" date="2018-12" db="EMBL/GenBank/DDBJ databases">
        <authorList>
            <consortium name="Pathogen Informatics"/>
        </authorList>
    </citation>
    <scope>NUCLEOTIDE SEQUENCE [LARGE SCALE GENOMIC DNA]</scope>
    <source>
        <strain evidence="7 8">NCTC10437</strain>
    </source>
</reference>
<keyword evidence="8" id="KW-1185">Reference proteome</keyword>
<evidence type="ECO:0000259" key="5">
    <source>
        <dbReference type="PROSITE" id="PS51480"/>
    </source>
</evidence>
<sequence length="565" mass="57824">MTVLFIADRAKRARAGLSGLAMVAGEGVEYSSDPAYLFTRRPAEGRRVALVSGGGAGHEPMHGGFVGRGGLDAACPGEIFTSPHNRQIYAASAQVALPDGVLHIVKNYTGDVLNFSIAAERLRADGIAVEQVLVDDDWGSRDAGKVGRRGTAATVIVEKVLGAAADAGWSLAELAALGRDVVARSRTVAVASEAHRSPGDGGRAFEVSPGSLEFGVGIHGEPARERIDVTDLDGLVDRMVDALTADLSAPEGVVVLVNGLGGTGQLELLHFGDAAARALMARRVPIRSLVTGAYCTALDMRGVSLTVVDADPEWLPHWYADHGTPGLPRPTVFAGVDDVHATGREEGASTHASPWLQNLADRTERLRDHFNALDQAAGDGDFGDNIAVGVSHAVRRGDAEDDLVADLGHLASAFLDDVGGSSGPLLGLVFGGIASRAADAPGDALAGAVLAGLGDALTAVQRAGGAQRGDRTLVDALAAVVDDAGRRDVEGLDGTSVLAAIEGAGATAEMVGGRGRAAYVGERAIGRPDPGAVAVAWLCALLWQAVTGDSSDQADTALEALLADG</sequence>
<dbReference type="OrthoDB" id="9806345at2"/>
<dbReference type="InterPro" id="IPR004006">
    <property type="entry name" value="DhaK_dom"/>
</dbReference>
<evidence type="ECO:0000256" key="4">
    <source>
        <dbReference type="ARBA" id="ARBA00022840"/>
    </source>
</evidence>
<feature type="domain" description="DhaL" evidence="5">
    <location>
        <begin position="350"/>
        <end position="544"/>
    </location>
</feature>
<dbReference type="PANTHER" id="PTHR28629:SF4">
    <property type="entry name" value="TRIOKINASE_FMN CYCLASE"/>
    <property type="match status" value="1"/>
</dbReference>
<dbReference type="Proteomes" id="UP000279306">
    <property type="component" value="Chromosome"/>
</dbReference>
<dbReference type="Pfam" id="PF02734">
    <property type="entry name" value="Dak2"/>
    <property type="match status" value="1"/>
</dbReference>
<dbReference type="GO" id="GO:0004371">
    <property type="term" value="F:glycerone kinase activity"/>
    <property type="evidence" value="ECO:0007669"/>
    <property type="project" value="InterPro"/>
</dbReference>
<dbReference type="RefSeq" id="WP_048633998.1">
    <property type="nucleotide sequence ID" value="NZ_CVQQ01000015.1"/>
</dbReference>
<dbReference type="GO" id="GO:0005524">
    <property type="term" value="F:ATP binding"/>
    <property type="evidence" value="ECO:0007669"/>
    <property type="project" value="UniProtKB-KW"/>
</dbReference>
<evidence type="ECO:0000259" key="6">
    <source>
        <dbReference type="PROSITE" id="PS51481"/>
    </source>
</evidence>
<evidence type="ECO:0000256" key="2">
    <source>
        <dbReference type="ARBA" id="ARBA00022741"/>
    </source>
</evidence>
<dbReference type="AlphaFoldDB" id="A0A448J0Z6"/>
<keyword evidence="2" id="KW-0547">Nucleotide-binding</keyword>
<proteinExistence type="predicted"/>
<dbReference type="SMART" id="SM01120">
    <property type="entry name" value="Dak2"/>
    <property type="match status" value="1"/>
</dbReference>
<dbReference type="STRING" id="1791.GCA_001049355_04155"/>
<evidence type="ECO:0000313" key="8">
    <source>
        <dbReference type="Proteomes" id="UP000279306"/>
    </source>
</evidence>
<name>A0A448J0Z6_MYCAU</name>
<protein>
    <submittedName>
        <fullName evidence="7">Dihydroxyacetone kinase</fullName>
        <ecNumber evidence="7">2.7.-.-</ecNumber>
    </submittedName>
</protein>
<evidence type="ECO:0000256" key="3">
    <source>
        <dbReference type="ARBA" id="ARBA00022777"/>
    </source>
</evidence>
<dbReference type="PROSITE" id="PS51481">
    <property type="entry name" value="DHAK"/>
    <property type="match status" value="1"/>
</dbReference>
<dbReference type="GO" id="GO:0005829">
    <property type="term" value="C:cytosol"/>
    <property type="evidence" value="ECO:0007669"/>
    <property type="project" value="TreeGrafter"/>
</dbReference>
<dbReference type="EMBL" id="LR134356">
    <property type="protein sequence ID" value="VEG58217.1"/>
    <property type="molecule type" value="Genomic_DNA"/>
</dbReference>
<keyword evidence="1 7" id="KW-0808">Transferase</keyword>
<organism evidence="7 8">
    <name type="scientific">Mycolicibacterium aurum</name>
    <name type="common">Mycobacterium aurum</name>
    <dbReference type="NCBI Taxonomy" id="1791"/>
    <lineage>
        <taxon>Bacteria</taxon>
        <taxon>Bacillati</taxon>
        <taxon>Actinomycetota</taxon>
        <taxon>Actinomycetes</taxon>
        <taxon>Mycobacteriales</taxon>
        <taxon>Mycobacteriaceae</taxon>
        <taxon>Mycolicibacterium</taxon>
    </lineage>
</organism>
<dbReference type="PROSITE" id="PS51480">
    <property type="entry name" value="DHAL"/>
    <property type="match status" value="1"/>
</dbReference>
<dbReference type="SUPFAM" id="SSF101473">
    <property type="entry name" value="DhaL-like"/>
    <property type="match status" value="1"/>
</dbReference>
<dbReference type="InterPro" id="IPR050861">
    <property type="entry name" value="Dihydroxyacetone_Kinase"/>
</dbReference>
<dbReference type="FunFam" id="3.40.50.10440:FF:000001">
    <property type="entry name" value="Dihydroxyacetone kinase, DhaK subunit"/>
    <property type="match status" value="1"/>
</dbReference>
<dbReference type="PANTHER" id="PTHR28629">
    <property type="entry name" value="TRIOKINASE/FMN CYCLASE"/>
    <property type="match status" value="1"/>
</dbReference>
<evidence type="ECO:0000313" key="7">
    <source>
        <dbReference type="EMBL" id="VEG58217.1"/>
    </source>
</evidence>
<evidence type="ECO:0000256" key="1">
    <source>
        <dbReference type="ARBA" id="ARBA00022679"/>
    </source>
</evidence>
<dbReference type="InterPro" id="IPR036117">
    <property type="entry name" value="DhaL_dom_sf"/>
</dbReference>